<evidence type="ECO:0000256" key="3">
    <source>
        <dbReference type="SAM" id="Phobius"/>
    </source>
</evidence>
<feature type="repeat" description="NHL" evidence="2">
    <location>
        <begin position="63"/>
        <end position="95"/>
    </location>
</feature>
<dbReference type="Gene3D" id="1.25.40.10">
    <property type="entry name" value="Tetratricopeptide repeat domain"/>
    <property type="match status" value="1"/>
</dbReference>
<dbReference type="GO" id="GO:0008270">
    <property type="term" value="F:zinc ion binding"/>
    <property type="evidence" value="ECO:0007669"/>
    <property type="project" value="UniProtKB-KW"/>
</dbReference>
<name>A0A4Y8M7Y5_9BACL</name>
<accession>A0A4Y8M7Y5</accession>
<keyword evidence="5" id="KW-1185">Reference proteome</keyword>
<dbReference type="PANTHER" id="PTHR24104">
    <property type="entry name" value="E3 UBIQUITIN-PROTEIN LIGASE NHLRC1-RELATED"/>
    <property type="match status" value="1"/>
</dbReference>
<dbReference type="Pfam" id="PF01436">
    <property type="entry name" value="NHL"/>
    <property type="match status" value="2"/>
</dbReference>
<keyword evidence="3" id="KW-0472">Membrane</keyword>
<dbReference type="CDD" id="cd05819">
    <property type="entry name" value="NHL"/>
    <property type="match status" value="1"/>
</dbReference>
<gene>
    <name evidence="4" type="ORF">E2980_03525</name>
</gene>
<feature type="repeat" description="NHL" evidence="2">
    <location>
        <begin position="107"/>
        <end position="141"/>
    </location>
</feature>
<dbReference type="Proteomes" id="UP000297900">
    <property type="component" value="Unassembled WGS sequence"/>
</dbReference>
<dbReference type="PANTHER" id="PTHR24104:SF25">
    <property type="entry name" value="PROTEIN LIN-41"/>
    <property type="match status" value="1"/>
</dbReference>
<evidence type="ECO:0000256" key="2">
    <source>
        <dbReference type="PROSITE-ProRule" id="PRU00504"/>
    </source>
</evidence>
<sequence>MRRSISHWILCFMCLVLIFIIPTSSVYARSPYEGYIWNSRHDAPSINGYLYKDSIDGLNLSSGPFKTPEDIYINESDHIYIADSGNNRIVLLDNQHELIQIYGDAEGPGKLNGPKGIYVKDDGTLFVADTQNSRIAIFDKDGAFKSEILTPSSPLLGANFIFSPSKLIVDKRDYLIVANDGTSSGLLQIDPNGKFKGYFGANMIEFSWARLFVRLFATDEQRAQLATVRPQEFSNLYQDEEGFIWTSTLGAEYNQIKRLSAVGVDTYNPDWTKKYNRKDYGDTFTIGTFDIASFVDLTVDKKGVVTGLDISTGKAFQYDKVRSLLFVFGGLGDQDGLFKTPIAIDQTSDGSLFVLDKTRGRIDRFRTTPFGDLVHHASELFVDGRYAEAKEPWTRVLELNSNYDLAYGAIGKALEKEERWKEAMAFHKKSRVQVNYSTALREYRKQWLRENFGSVVAGIIIVYLLFKFGFPLLRKRLNRKSSSAAMPEFGMKGGFSE</sequence>
<dbReference type="InterPro" id="IPR011990">
    <property type="entry name" value="TPR-like_helical_dom_sf"/>
</dbReference>
<dbReference type="SUPFAM" id="SSF63829">
    <property type="entry name" value="Calcium-dependent phosphotriesterase"/>
    <property type="match status" value="1"/>
</dbReference>
<dbReference type="InterPro" id="IPR001258">
    <property type="entry name" value="NHL_repeat"/>
</dbReference>
<dbReference type="EMBL" id="SOMN01000002">
    <property type="protein sequence ID" value="TFE30859.1"/>
    <property type="molecule type" value="Genomic_DNA"/>
</dbReference>
<dbReference type="PROSITE" id="PS51125">
    <property type="entry name" value="NHL"/>
    <property type="match status" value="2"/>
</dbReference>
<dbReference type="InterPro" id="IPR050952">
    <property type="entry name" value="TRIM-NHL_E3_ligases"/>
</dbReference>
<evidence type="ECO:0000313" key="5">
    <source>
        <dbReference type="Proteomes" id="UP000297900"/>
    </source>
</evidence>
<evidence type="ECO:0008006" key="6">
    <source>
        <dbReference type="Google" id="ProtNLM"/>
    </source>
</evidence>
<keyword evidence="1" id="KW-0677">Repeat</keyword>
<protein>
    <recommendedName>
        <fullName evidence="6">SMP-30/Gluconolactonase/LRE-like region domain-containing protein</fullName>
    </recommendedName>
</protein>
<dbReference type="InterPro" id="IPR011042">
    <property type="entry name" value="6-blade_b-propeller_TolB-like"/>
</dbReference>
<dbReference type="RefSeq" id="WP_135150738.1">
    <property type="nucleotide sequence ID" value="NZ_SOMN01000002.1"/>
</dbReference>
<evidence type="ECO:0000313" key="4">
    <source>
        <dbReference type="EMBL" id="TFE30859.1"/>
    </source>
</evidence>
<dbReference type="SUPFAM" id="SSF48452">
    <property type="entry name" value="TPR-like"/>
    <property type="match status" value="1"/>
</dbReference>
<feature type="transmembrane region" description="Helical" evidence="3">
    <location>
        <begin position="452"/>
        <end position="473"/>
    </location>
</feature>
<proteinExistence type="predicted"/>
<dbReference type="OrthoDB" id="9799230at2"/>
<reference evidence="4 5" key="1">
    <citation type="submission" date="2019-03" db="EMBL/GenBank/DDBJ databases">
        <title>Cohnella endophytica sp. nov., a novel endophytic bacterium isolated from bark of Sonneratia apetala.</title>
        <authorList>
            <person name="Tuo L."/>
        </authorList>
    </citation>
    <scope>NUCLEOTIDE SEQUENCE [LARGE SCALE GENOMIC DNA]</scope>
    <source>
        <strain evidence="4 5">CCTCC AB 208254</strain>
    </source>
</reference>
<comment type="caution">
    <text evidence="4">The sequence shown here is derived from an EMBL/GenBank/DDBJ whole genome shotgun (WGS) entry which is preliminary data.</text>
</comment>
<dbReference type="AlphaFoldDB" id="A0A4Y8M7Y5"/>
<dbReference type="Gene3D" id="2.120.10.30">
    <property type="entry name" value="TolB, C-terminal domain"/>
    <property type="match status" value="1"/>
</dbReference>
<evidence type="ECO:0000256" key="1">
    <source>
        <dbReference type="ARBA" id="ARBA00022737"/>
    </source>
</evidence>
<organism evidence="4 5">
    <name type="scientific">Cohnella luojiensis</name>
    <dbReference type="NCBI Taxonomy" id="652876"/>
    <lineage>
        <taxon>Bacteria</taxon>
        <taxon>Bacillati</taxon>
        <taxon>Bacillota</taxon>
        <taxon>Bacilli</taxon>
        <taxon>Bacillales</taxon>
        <taxon>Paenibacillaceae</taxon>
        <taxon>Cohnella</taxon>
    </lineage>
</organism>
<keyword evidence="3" id="KW-1133">Transmembrane helix</keyword>
<keyword evidence="3" id="KW-0812">Transmembrane</keyword>